<name>A0A379C9Y0_9PAST</name>
<protein>
    <submittedName>
        <fullName evidence="5">Phage prohead protease, HK97 family</fullName>
    </submittedName>
</protein>
<evidence type="ECO:0000256" key="1">
    <source>
        <dbReference type="ARBA" id="ARBA00022612"/>
    </source>
</evidence>
<dbReference type="OrthoDB" id="64791at2"/>
<dbReference type="GO" id="GO:0008233">
    <property type="term" value="F:peptidase activity"/>
    <property type="evidence" value="ECO:0007669"/>
    <property type="project" value="UniProtKB-KW"/>
</dbReference>
<keyword evidence="6" id="KW-1185">Reference proteome</keyword>
<dbReference type="InterPro" id="IPR006433">
    <property type="entry name" value="Prohead_protease"/>
</dbReference>
<gene>
    <name evidence="5" type="ORF">NCTC12872_00940</name>
</gene>
<dbReference type="GO" id="GO:0006508">
    <property type="term" value="P:proteolysis"/>
    <property type="evidence" value="ECO:0007669"/>
    <property type="project" value="UniProtKB-KW"/>
</dbReference>
<feature type="domain" description="Prohead serine protease" evidence="4">
    <location>
        <begin position="12"/>
        <end position="172"/>
    </location>
</feature>
<dbReference type="InterPro" id="IPR054613">
    <property type="entry name" value="Peptidase_S78_dom"/>
</dbReference>
<evidence type="ECO:0000313" key="5">
    <source>
        <dbReference type="EMBL" id="SUB58969.1"/>
    </source>
</evidence>
<sequence>MADIEKRSYIGEVRAEENESEPTHIIGYGSVFNSRSEPLWGFREIIKPGAFDSVLEDDVRGLFNHDPNFILGRSKSGTLTLSVDEQGLRYDITAPNTPTIRDLVIAPLKRGDITQSSFAFRVAKDGEEWYEDDEGIVIREIHKISRLYDVSPVTYPAYQAASSTARSLEALKEARNSDCIKKAIHQKAARERFLALITN</sequence>
<keyword evidence="3" id="KW-0378">Hydrolase</keyword>
<keyword evidence="2 5" id="KW-0645">Protease</keyword>
<evidence type="ECO:0000256" key="3">
    <source>
        <dbReference type="ARBA" id="ARBA00022801"/>
    </source>
</evidence>
<dbReference type="EMBL" id="UGTA01000001">
    <property type="protein sequence ID" value="SUB58969.1"/>
    <property type="molecule type" value="Genomic_DNA"/>
</dbReference>
<evidence type="ECO:0000259" key="4">
    <source>
        <dbReference type="Pfam" id="PF04586"/>
    </source>
</evidence>
<organism evidence="5 6">
    <name type="scientific">Phocoenobacter uteri</name>
    <dbReference type="NCBI Taxonomy" id="146806"/>
    <lineage>
        <taxon>Bacteria</taxon>
        <taxon>Pseudomonadati</taxon>
        <taxon>Pseudomonadota</taxon>
        <taxon>Gammaproteobacteria</taxon>
        <taxon>Pasteurellales</taxon>
        <taxon>Pasteurellaceae</taxon>
        <taxon>Phocoenobacter</taxon>
    </lineage>
</organism>
<dbReference type="Proteomes" id="UP000255417">
    <property type="component" value="Unassembled WGS sequence"/>
</dbReference>
<dbReference type="NCBIfam" id="TIGR01543">
    <property type="entry name" value="proheadase_HK97"/>
    <property type="match status" value="1"/>
</dbReference>
<dbReference type="AlphaFoldDB" id="A0A379C9Y0"/>
<dbReference type="Pfam" id="PF04586">
    <property type="entry name" value="Peptidase_S78"/>
    <property type="match status" value="1"/>
</dbReference>
<dbReference type="RefSeq" id="WP_115315470.1">
    <property type="nucleotide sequence ID" value="NZ_LWIF01000001.1"/>
</dbReference>
<proteinExistence type="predicted"/>
<accession>A0A379C9Y0</accession>
<reference evidence="5 6" key="1">
    <citation type="submission" date="2018-06" db="EMBL/GenBank/DDBJ databases">
        <authorList>
            <consortium name="Pathogen Informatics"/>
            <person name="Doyle S."/>
        </authorList>
    </citation>
    <scope>NUCLEOTIDE SEQUENCE [LARGE SCALE GENOMIC DNA]</scope>
    <source>
        <strain evidence="5 6">NCTC12872</strain>
    </source>
</reference>
<evidence type="ECO:0000313" key="6">
    <source>
        <dbReference type="Proteomes" id="UP000255417"/>
    </source>
</evidence>
<keyword evidence="1" id="KW-1188">Viral release from host cell</keyword>
<evidence type="ECO:0000256" key="2">
    <source>
        <dbReference type="ARBA" id="ARBA00022670"/>
    </source>
</evidence>